<dbReference type="AlphaFoldDB" id="A0A0C3CLD8"/>
<dbReference type="InterPro" id="IPR053175">
    <property type="entry name" value="DHMBA_Reg_Transcription_Factor"/>
</dbReference>
<dbReference type="EMBL" id="KN832878">
    <property type="protein sequence ID" value="KIM99808.1"/>
    <property type="molecule type" value="Genomic_DNA"/>
</dbReference>
<name>A0A0C3CLD8_OIDMZ</name>
<accession>A0A0C3CLD8</accession>
<dbReference type="OrthoDB" id="4220372at2759"/>
<evidence type="ECO:0000313" key="1">
    <source>
        <dbReference type="EMBL" id="KIM99808.1"/>
    </source>
</evidence>
<dbReference type="Proteomes" id="UP000054321">
    <property type="component" value="Unassembled WGS sequence"/>
</dbReference>
<dbReference type="PANTHER" id="PTHR38791:SF5">
    <property type="entry name" value="TRANSCRIPTION FACTOR DBAG-RELATED"/>
    <property type="match status" value="1"/>
</dbReference>
<keyword evidence="2" id="KW-1185">Reference proteome</keyword>
<dbReference type="InParanoid" id="A0A0C3CLD8"/>
<organism evidence="1 2">
    <name type="scientific">Oidiodendron maius (strain Zn)</name>
    <dbReference type="NCBI Taxonomy" id="913774"/>
    <lineage>
        <taxon>Eukaryota</taxon>
        <taxon>Fungi</taxon>
        <taxon>Dikarya</taxon>
        <taxon>Ascomycota</taxon>
        <taxon>Pezizomycotina</taxon>
        <taxon>Leotiomycetes</taxon>
        <taxon>Leotiomycetes incertae sedis</taxon>
        <taxon>Myxotrichaceae</taxon>
        <taxon>Oidiodendron</taxon>
    </lineage>
</organism>
<proteinExistence type="predicted"/>
<dbReference type="HOGENOM" id="CLU_013866_5_1_1"/>
<gene>
    <name evidence="1" type="ORF">OIDMADRAFT_126456</name>
</gene>
<reference evidence="2" key="2">
    <citation type="submission" date="2015-01" db="EMBL/GenBank/DDBJ databases">
        <title>Evolutionary Origins and Diversification of the Mycorrhizal Mutualists.</title>
        <authorList>
            <consortium name="DOE Joint Genome Institute"/>
            <consortium name="Mycorrhizal Genomics Consortium"/>
            <person name="Kohler A."/>
            <person name="Kuo A."/>
            <person name="Nagy L.G."/>
            <person name="Floudas D."/>
            <person name="Copeland A."/>
            <person name="Barry K.W."/>
            <person name="Cichocki N."/>
            <person name="Veneault-Fourrey C."/>
            <person name="LaButti K."/>
            <person name="Lindquist E.A."/>
            <person name="Lipzen A."/>
            <person name="Lundell T."/>
            <person name="Morin E."/>
            <person name="Murat C."/>
            <person name="Riley R."/>
            <person name="Ohm R."/>
            <person name="Sun H."/>
            <person name="Tunlid A."/>
            <person name="Henrissat B."/>
            <person name="Grigoriev I.V."/>
            <person name="Hibbett D.S."/>
            <person name="Martin F."/>
        </authorList>
    </citation>
    <scope>NUCLEOTIDE SEQUENCE [LARGE SCALE GENOMIC DNA]</scope>
    <source>
        <strain evidence="2">Zn</strain>
    </source>
</reference>
<dbReference type="PANTHER" id="PTHR38791">
    <property type="entry name" value="ZN(II)2CYS6 TRANSCRIPTION FACTOR (EUROFUNG)-RELATED-RELATED"/>
    <property type="match status" value="1"/>
</dbReference>
<sequence length="377" mass="41505">SPMILAPSTSAEDQALCFFFGNYVTGSDMLNTCGNYQYLSAIYANQPVGRPLRQAVVAVGLAGLANFWSAPNIMAQANNAYCSALQLVNSRLTNIEEAKSDQSLASILLLSLYEIASCIQRHTAVPKSITELTKFSLQYESPVEAASTKLGLLITEHAALRASMKHPQDYESVASIVASLWALDLNYLEWTHNLPPEFDSKEVPAGDDSHFKEVYGNHYLFYSSIWIASIWNNYRCARILANELLRNLASHLLQLTNTPTSGDHEQTSYTNILNTAIKTIHTLADDIFASSPFFLSTTTQGTPRALAGNLILWPLYLASQTSIASDEMRRWAANRLGYIAETMGVQQAVPMVHSLRLTLDIEGLAESVAEISMKEAL</sequence>
<reference evidence="1 2" key="1">
    <citation type="submission" date="2014-04" db="EMBL/GenBank/DDBJ databases">
        <authorList>
            <consortium name="DOE Joint Genome Institute"/>
            <person name="Kuo A."/>
            <person name="Martino E."/>
            <person name="Perotto S."/>
            <person name="Kohler A."/>
            <person name="Nagy L.G."/>
            <person name="Floudas D."/>
            <person name="Copeland A."/>
            <person name="Barry K.W."/>
            <person name="Cichocki N."/>
            <person name="Veneault-Fourrey C."/>
            <person name="LaButti K."/>
            <person name="Lindquist E.A."/>
            <person name="Lipzen A."/>
            <person name="Lundell T."/>
            <person name="Morin E."/>
            <person name="Murat C."/>
            <person name="Sun H."/>
            <person name="Tunlid A."/>
            <person name="Henrissat B."/>
            <person name="Grigoriev I.V."/>
            <person name="Hibbett D.S."/>
            <person name="Martin F."/>
            <person name="Nordberg H.P."/>
            <person name="Cantor M.N."/>
            <person name="Hua S.X."/>
        </authorList>
    </citation>
    <scope>NUCLEOTIDE SEQUENCE [LARGE SCALE GENOMIC DNA]</scope>
    <source>
        <strain evidence="1 2">Zn</strain>
    </source>
</reference>
<evidence type="ECO:0000313" key="2">
    <source>
        <dbReference type="Proteomes" id="UP000054321"/>
    </source>
</evidence>
<protein>
    <recommendedName>
        <fullName evidence="3">Transcription factor domain-containing protein</fullName>
    </recommendedName>
</protein>
<feature type="non-terminal residue" evidence="1">
    <location>
        <position position="1"/>
    </location>
</feature>
<evidence type="ECO:0008006" key="3">
    <source>
        <dbReference type="Google" id="ProtNLM"/>
    </source>
</evidence>